<sequence length="192" mass="20914">MGGCCCSSRKPQLHGTPVYYYVSTFFYHSLRAASQESTAVGFILLPIINCKLYWSFLQCPPILEEHESLTSHDSAAMVLTAGFLVDLNLDTSTPDTYRPPPAPIPYDVVLGRSQSTDSESLSDTTNGSGYENMSSCADVKEPDCETDSDILLASPKKFEFRILKSGDLNVSAPEDEDVCPTCLEGALLAESH</sequence>
<reference evidence="2 3" key="1">
    <citation type="journal article" date="2019" name="Genome Biol. Evol.">
        <title>The Rhododendron genome and chromosomal organization provide insight into shared whole-genome duplications across the heath family (Ericaceae).</title>
        <authorList>
            <person name="Soza V.L."/>
            <person name="Lindsley D."/>
            <person name="Waalkes A."/>
            <person name="Ramage E."/>
            <person name="Patwardhan R.P."/>
            <person name="Burton J.N."/>
            <person name="Adey A."/>
            <person name="Kumar A."/>
            <person name="Qiu R."/>
            <person name="Shendure J."/>
            <person name="Hall B."/>
        </authorList>
    </citation>
    <scope>NUCLEOTIDE SEQUENCE [LARGE SCALE GENOMIC DNA]</scope>
    <source>
        <strain evidence="2">RSF 1966-606</strain>
    </source>
</reference>
<gene>
    <name evidence="2" type="ORF">C3L33_07951</name>
</gene>
<name>A0A6A4LQ42_9ERIC</name>
<evidence type="ECO:0000313" key="3">
    <source>
        <dbReference type="Proteomes" id="UP000428333"/>
    </source>
</evidence>
<comment type="caution">
    <text evidence="2">The sequence shown here is derived from an EMBL/GenBank/DDBJ whole genome shotgun (WGS) entry which is preliminary data.</text>
</comment>
<keyword evidence="3" id="KW-1185">Reference proteome</keyword>
<proteinExistence type="predicted"/>
<dbReference type="OrthoDB" id="8062037at2759"/>
<organism evidence="2 3">
    <name type="scientific">Rhododendron williamsianum</name>
    <dbReference type="NCBI Taxonomy" id="262921"/>
    <lineage>
        <taxon>Eukaryota</taxon>
        <taxon>Viridiplantae</taxon>
        <taxon>Streptophyta</taxon>
        <taxon>Embryophyta</taxon>
        <taxon>Tracheophyta</taxon>
        <taxon>Spermatophyta</taxon>
        <taxon>Magnoliopsida</taxon>
        <taxon>eudicotyledons</taxon>
        <taxon>Gunneridae</taxon>
        <taxon>Pentapetalae</taxon>
        <taxon>asterids</taxon>
        <taxon>Ericales</taxon>
        <taxon>Ericaceae</taxon>
        <taxon>Ericoideae</taxon>
        <taxon>Rhodoreae</taxon>
        <taxon>Rhododendron</taxon>
    </lineage>
</organism>
<dbReference type="AlphaFoldDB" id="A0A6A4LQ42"/>
<dbReference type="Proteomes" id="UP000428333">
    <property type="component" value="Linkage Group LG05"/>
</dbReference>
<accession>A0A6A4LQ42</accession>
<feature type="non-terminal residue" evidence="2">
    <location>
        <position position="1"/>
    </location>
</feature>
<evidence type="ECO:0008006" key="4">
    <source>
        <dbReference type="Google" id="ProtNLM"/>
    </source>
</evidence>
<evidence type="ECO:0000256" key="1">
    <source>
        <dbReference type="SAM" id="MobiDB-lite"/>
    </source>
</evidence>
<dbReference type="EMBL" id="QEFC01001143">
    <property type="protein sequence ID" value="KAE9460160.1"/>
    <property type="molecule type" value="Genomic_DNA"/>
</dbReference>
<evidence type="ECO:0000313" key="2">
    <source>
        <dbReference type="EMBL" id="KAE9460160.1"/>
    </source>
</evidence>
<feature type="region of interest" description="Disordered" evidence="1">
    <location>
        <begin position="115"/>
        <end position="134"/>
    </location>
</feature>
<protein>
    <recommendedName>
        <fullName evidence="4">E3 ubiquitin-protein ligase RHB1A</fullName>
    </recommendedName>
</protein>